<keyword evidence="5 13" id="KW-0963">Cytoplasm</keyword>
<feature type="active site" evidence="14">
    <location>
        <position position="147"/>
    </location>
</feature>
<sequence>MMTQKSLRIGVLMGGSSAEREISLKTGRSICDALKRRGYTVIPIEVDATLPHQIRAKKISVAFLALHGPGGEDGTVQGMLEVMKMPYTGSGVTASAVCMNKGLTRVVLQAAKVPVPPGMTVSGKIIPVRPPPSLGLPVVVKPCAEGSTFGVSIVRKPSQWKEAMQEAYRYGEQAVVEKYIPGREVAVGVFGNEVLPGVEIIVPGGFYDFTAKYGKAATRYECPASLTSKLENLLRDYSLRAYQALGCRGAARVDFRIHTNGRPYILELNTIPGMTERSLLPMAAAQIGWDYDDLVERILREALPKRLVPSSGKIRNTRSSAS</sequence>
<dbReference type="NCBIfam" id="NF002378">
    <property type="entry name" value="PRK01372.1"/>
    <property type="match status" value="1"/>
</dbReference>
<evidence type="ECO:0000256" key="2">
    <source>
        <dbReference type="ARBA" id="ARBA00004496"/>
    </source>
</evidence>
<evidence type="ECO:0000256" key="1">
    <source>
        <dbReference type="ARBA" id="ARBA00001936"/>
    </source>
</evidence>
<gene>
    <name evidence="13" type="primary">ddl</name>
    <name evidence="18" type="ORF">PP769_06480</name>
</gene>
<dbReference type="InterPro" id="IPR011127">
    <property type="entry name" value="Dala_Dala_lig_N"/>
</dbReference>
<comment type="function">
    <text evidence="13">Cell wall formation.</text>
</comment>
<comment type="pathway">
    <text evidence="13">Cell wall biogenesis; peptidoglycan biosynthesis.</text>
</comment>
<evidence type="ECO:0000256" key="9">
    <source>
        <dbReference type="ARBA" id="ARBA00022960"/>
    </source>
</evidence>
<comment type="catalytic activity">
    <reaction evidence="12 13">
        <text>2 D-alanine + ATP = D-alanyl-D-alanine + ADP + phosphate + H(+)</text>
        <dbReference type="Rhea" id="RHEA:11224"/>
        <dbReference type="ChEBI" id="CHEBI:15378"/>
        <dbReference type="ChEBI" id="CHEBI:30616"/>
        <dbReference type="ChEBI" id="CHEBI:43474"/>
        <dbReference type="ChEBI" id="CHEBI:57416"/>
        <dbReference type="ChEBI" id="CHEBI:57822"/>
        <dbReference type="ChEBI" id="CHEBI:456216"/>
        <dbReference type="EC" id="6.3.2.4"/>
    </reaction>
</comment>
<feature type="active site" evidence="14">
    <location>
        <position position="278"/>
    </location>
</feature>
<evidence type="ECO:0000313" key="19">
    <source>
        <dbReference type="Proteomes" id="UP001302719"/>
    </source>
</evidence>
<feature type="binding site" evidence="15">
    <location>
        <position position="267"/>
    </location>
    <ligand>
        <name>Mg(2+)</name>
        <dbReference type="ChEBI" id="CHEBI:18420"/>
        <label>2</label>
    </ligand>
</feature>
<dbReference type="AlphaFoldDB" id="A0AA96GD52"/>
<dbReference type="RefSeq" id="WP_312646149.1">
    <property type="nucleotide sequence ID" value="NZ_CP116967.1"/>
</dbReference>
<evidence type="ECO:0000256" key="14">
    <source>
        <dbReference type="PIRSR" id="PIRSR039102-1"/>
    </source>
</evidence>
<protein>
    <recommendedName>
        <fullName evidence="4 13">D-alanine--D-alanine ligase</fullName>
        <ecNumber evidence="4 13">6.3.2.4</ecNumber>
    </recommendedName>
    <alternativeName>
        <fullName evidence="13">D-Ala-D-Ala ligase</fullName>
    </alternativeName>
    <alternativeName>
        <fullName evidence="13">D-alanylalanine synthetase</fullName>
    </alternativeName>
</protein>
<feature type="binding site" evidence="15">
    <location>
        <position position="269"/>
    </location>
    <ligand>
        <name>Mg(2+)</name>
        <dbReference type="ChEBI" id="CHEBI:18420"/>
        <label>2</label>
    </ligand>
</feature>
<dbReference type="PIRSF" id="PIRSF039102">
    <property type="entry name" value="Ddl/VanB"/>
    <property type="match status" value="1"/>
</dbReference>
<dbReference type="NCBIfam" id="TIGR01205">
    <property type="entry name" value="D_ala_D_alaTIGR"/>
    <property type="match status" value="1"/>
</dbReference>
<evidence type="ECO:0000256" key="13">
    <source>
        <dbReference type="HAMAP-Rule" id="MF_00047"/>
    </source>
</evidence>
<evidence type="ECO:0000313" key="18">
    <source>
        <dbReference type="EMBL" id="WNM59406.1"/>
    </source>
</evidence>
<keyword evidence="19" id="KW-1185">Reference proteome</keyword>
<dbReference type="Pfam" id="PF07478">
    <property type="entry name" value="Dala_Dala_lig_C"/>
    <property type="match status" value="1"/>
</dbReference>
<evidence type="ECO:0000256" key="7">
    <source>
        <dbReference type="ARBA" id="ARBA00022741"/>
    </source>
</evidence>
<dbReference type="SUPFAM" id="SSF52440">
    <property type="entry name" value="PreATP-grasp domain"/>
    <property type="match status" value="1"/>
</dbReference>
<feature type="binding site" evidence="15">
    <location>
        <position position="267"/>
    </location>
    <ligand>
        <name>Mg(2+)</name>
        <dbReference type="ChEBI" id="CHEBI:18420"/>
        <label>1</label>
    </ligand>
</feature>
<dbReference type="InterPro" id="IPR000291">
    <property type="entry name" value="D-Ala_lig_Van_CS"/>
</dbReference>
<dbReference type="GO" id="GO:0009252">
    <property type="term" value="P:peptidoglycan biosynthetic process"/>
    <property type="evidence" value="ECO:0007669"/>
    <property type="project" value="UniProtKB-UniRule"/>
</dbReference>
<dbReference type="KEGG" id="nall:PP769_06480"/>
<feature type="domain" description="ATP-grasp" evidence="17">
    <location>
        <begin position="105"/>
        <end position="300"/>
    </location>
</feature>
<dbReference type="InterPro" id="IPR013815">
    <property type="entry name" value="ATP_grasp_subdomain_1"/>
</dbReference>
<keyword evidence="8 16" id="KW-0067">ATP-binding</keyword>
<evidence type="ECO:0000256" key="5">
    <source>
        <dbReference type="ARBA" id="ARBA00022490"/>
    </source>
</evidence>
<dbReference type="Gene3D" id="3.40.50.20">
    <property type="match status" value="1"/>
</dbReference>
<reference evidence="18 19" key="1">
    <citation type="submission" date="2023-01" db="EMBL/GenBank/DDBJ databases">
        <title>Cultivation and genomic characterization of new, ubiquitous marine nitrite-oxidizing bacteria from the Nitrospirales.</title>
        <authorList>
            <person name="Mueller A.J."/>
            <person name="Daebeler A."/>
            <person name="Herbold C.W."/>
            <person name="Kirkegaard R.H."/>
            <person name="Daims H."/>
        </authorList>
    </citation>
    <scope>NUCLEOTIDE SEQUENCE [LARGE SCALE GENOMIC DNA]</scope>
    <source>
        <strain evidence="18 19">VA</strain>
    </source>
</reference>
<keyword evidence="6 13" id="KW-0436">Ligase</keyword>
<dbReference type="EC" id="6.3.2.4" evidence="4 13"/>
<accession>A0AA96GD52</accession>
<dbReference type="EMBL" id="CP116967">
    <property type="protein sequence ID" value="WNM59406.1"/>
    <property type="molecule type" value="Genomic_DNA"/>
</dbReference>
<feature type="active site" evidence="14">
    <location>
        <position position="19"/>
    </location>
</feature>
<dbReference type="Gene3D" id="3.30.1490.20">
    <property type="entry name" value="ATP-grasp fold, A domain"/>
    <property type="match status" value="1"/>
</dbReference>
<feature type="binding site" evidence="15">
    <location>
        <position position="254"/>
    </location>
    <ligand>
        <name>Mg(2+)</name>
        <dbReference type="ChEBI" id="CHEBI:18420"/>
        <label>1</label>
    </ligand>
</feature>
<organism evidence="18 19">
    <name type="scientific">Candidatus Nitrospira allomarina</name>
    <dbReference type="NCBI Taxonomy" id="3020900"/>
    <lineage>
        <taxon>Bacteria</taxon>
        <taxon>Pseudomonadati</taxon>
        <taxon>Nitrospirota</taxon>
        <taxon>Nitrospiria</taxon>
        <taxon>Nitrospirales</taxon>
        <taxon>Nitrospiraceae</taxon>
        <taxon>Nitrospira</taxon>
    </lineage>
</organism>
<keyword evidence="15" id="KW-0460">Magnesium</keyword>
<evidence type="ECO:0000259" key="17">
    <source>
        <dbReference type="PROSITE" id="PS50975"/>
    </source>
</evidence>
<comment type="subcellular location">
    <subcellularLocation>
        <location evidence="2 13">Cytoplasm</location>
    </subcellularLocation>
</comment>
<dbReference type="GO" id="GO:0005737">
    <property type="term" value="C:cytoplasm"/>
    <property type="evidence" value="ECO:0007669"/>
    <property type="project" value="UniProtKB-SubCell"/>
</dbReference>
<evidence type="ECO:0000256" key="4">
    <source>
        <dbReference type="ARBA" id="ARBA00012216"/>
    </source>
</evidence>
<comment type="similarity">
    <text evidence="3 13">Belongs to the D-alanine--D-alanine ligase family.</text>
</comment>
<dbReference type="Proteomes" id="UP001302719">
    <property type="component" value="Chromosome"/>
</dbReference>
<dbReference type="PROSITE" id="PS00843">
    <property type="entry name" value="DALA_DALA_LIGASE_1"/>
    <property type="match status" value="1"/>
</dbReference>
<dbReference type="InterPro" id="IPR016185">
    <property type="entry name" value="PreATP-grasp_dom_sf"/>
</dbReference>
<evidence type="ECO:0000256" key="11">
    <source>
        <dbReference type="ARBA" id="ARBA00023316"/>
    </source>
</evidence>
<keyword evidence="15" id="KW-0479">Metal-binding</keyword>
<dbReference type="PROSITE" id="PS00844">
    <property type="entry name" value="DALA_DALA_LIGASE_2"/>
    <property type="match status" value="1"/>
</dbReference>
<evidence type="ECO:0000256" key="10">
    <source>
        <dbReference type="ARBA" id="ARBA00022984"/>
    </source>
</evidence>
<comment type="cofactor">
    <cofactor evidence="15">
        <name>Mg(2+)</name>
        <dbReference type="ChEBI" id="CHEBI:18420"/>
    </cofactor>
    <cofactor evidence="15">
        <name>Mn(2+)</name>
        <dbReference type="ChEBI" id="CHEBI:29035"/>
    </cofactor>
    <text evidence="15">Binds 2 magnesium or manganese ions per subunit.</text>
</comment>
<keyword evidence="15" id="KW-0464">Manganese</keyword>
<dbReference type="GO" id="GO:0008360">
    <property type="term" value="P:regulation of cell shape"/>
    <property type="evidence" value="ECO:0007669"/>
    <property type="project" value="UniProtKB-KW"/>
</dbReference>
<evidence type="ECO:0000256" key="12">
    <source>
        <dbReference type="ARBA" id="ARBA00047614"/>
    </source>
</evidence>
<dbReference type="PANTHER" id="PTHR23132:SF23">
    <property type="entry name" value="D-ALANINE--D-ALANINE LIGASE B"/>
    <property type="match status" value="1"/>
</dbReference>
<keyword evidence="9 13" id="KW-0133">Cell shape</keyword>
<dbReference type="PROSITE" id="PS50975">
    <property type="entry name" value="ATP_GRASP"/>
    <property type="match status" value="1"/>
</dbReference>
<dbReference type="Gene3D" id="3.30.470.20">
    <property type="entry name" value="ATP-grasp fold, B domain"/>
    <property type="match status" value="1"/>
</dbReference>
<keyword evidence="11 13" id="KW-0961">Cell wall biogenesis/degradation</keyword>
<evidence type="ECO:0000256" key="3">
    <source>
        <dbReference type="ARBA" id="ARBA00010871"/>
    </source>
</evidence>
<evidence type="ECO:0000256" key="15">
    <source>
        <dbReference type="PIRSR" id="PIRSR039102-3"/>
    </source>
</evidence>
<dbReference type="InterPro" id="IPR005905">
    <property type="entry name" value="D_ala_D_ala"/>
</dbReference>
<dbReference type="GO" id="GO:0046872">
    <property type="term" value="F:metal ion binding"/>
    <property type="evidence" value="ECO:0007669"/>
    <property type="project" value="UniProtKB-KW"/>
</dbReference>
<evidence type="ECO:0000256" key="16">
    <source>
        <dbReference type="PROSITE-ProRule" id="PRU00409"/>
    </source>
</evidence>
<dbReference type="InterPro" id="IPR011095">
    <property type="entry name" value="Dala_Dala_lig_C"/>
</dbReference>
<comment type="cofactor">
    <cofactor evidence="1">
        <name>Mn(2+)</name>
        <dbReference type="ChEBI" id="CHEBI:29035"/>
    </cofactor>
</comment>
<dbReference type="Pfam" id="PF01820">
    <property type="entry name" value="Dala_Dala_lig_N"/>
    <property type="match status" value="2"/>
</dbReference>
<dbReference type="GO" id="GO:0005524">
    <property type="term" value="F:ATP binding"/>
    <property type="evidence" value="ECO:0007669"/>
    <property type="project" value="UniProtKB-UniRule"/>
</dbReference>
<dbReference type="SUPFAM" id="SSF56059">
    <property type="entry name" value="Glutathione synthetase ATP-binding domain-like"/>
    <property type="match status" value="1"/>
</dbReference>
<dbReference type="PANTHER" id="PTHR23132">
    <property type="entry name" value="D-ALANINE--D-ALANINE LIGASE"/>
    <property type="match status" value="1"/>
</dbReference>
<name>A0AA96GD52_9BACT</name>
<dbReference type="HAMAP" id="MF_00047">
    <property type="entry name" value="Dala_Dala_lig"/>
    <property type="match status" value="1"/>
</dbReference>
<dbReference type="GO" id="GO:0071555">
    <property type="term" value="P:cell wall organization"/>
    <property type="evidence" value="ECO:0007669"/>
    <property type="project" value="UniProtKB-KW"/>
</dbReference>
<dbReference type="InterPro" id="IPR011761">
    <property type="entry name" value="ATP-grasp"/>
</dbReference>
<keyword evidence="7 16" id="KW-0547">Nucleotide-binding</keyword>
<proteinExistence type="inferred from homology"/>
<dbReference type="GO" id="GO:0008716">
    <property type="term" value="F:D-alanine-D-alanine ligase activity"/>
    <property type="evidence" value="ECO:0007669"/>
    <property type="project" value="UniProtKB-UniRule"/>
</dbReference>
<evidence type="ECO:0000256" key="8">
    <source>
        <dbReference type="ARBA" id="ARBA00022840"/>
    </source>
</evidence>
<keyword evidence="10 13" id="KW-0573">Peptidoglycan synthesis</keyword>
<evidence type="ECO:0000256" key="6">
    <source>
        <dbReference type="ARBA" id="ARBA00022598"/>
    </source>
</evidence>